<organism evidence="18 19">
    <name type="scientific">Desulfonispora thiosulfatigenes DSM 11270</name>
    <dbReference type="NCBI Taxonomy" id="656914"/>
    <lineage>
        <taxon>Bacteria</taxon>
        <taxon>Bacillati</taxon>
        <taxon>Bacillota</taxon>
        <taxon>Clostridia</taxon>
        <taxon>Eubacteriales</taxon>
        <taxon>Peptococcaceae</taxon>
        <taxon>Desulfonispora</taxon>
    </lineage>
</organism>
<evidence type="ECO:0000256" key="9">
    <source>
        <dbReference type="ARBA" id="ARBA00022960"/>
    </source>
</evidence>
<evidence type="ECO:0000313" key="18">
    <source>
        <dbReference type="EMBL" id="SMB96426.1"/>
    </source>
</evidence>
<dbReference type="GO" id="GO:0008763">
    <property type="term" value="F:UDP-N-acetylmuramate-L-alanine ligase activity"/>
    <property type="evidence" value="ECO:0007669"/>
    <property type="project" value="UniProtKB-UniRule"/>
</dbReference>
<dbReference type="AlphaFoldDB" id="A0A1W1VSW8"/>
<protein>
    <recommendedName>
        <fullName evidence="3 14">UDP-N-acetylmuramate--L-alanine ligase</fullName>
        <ecNumber evidence="3 14">6.3.2.8</ecNumber>
    </recommendedName>
    <alternativeName>
        <fullName evidence="14">UDP-N-acetylmuramoyl-L-alanine synthetase</fullName>
    </alternativeName>
</protein>
<evidence type="ECO:0000256" key="14">
    <source>
        <dbReference type="HAMAP-Rule" id="MF_00046"/>
    </source>
</evidence>
<evidence type="ECO:0000259" key="16">
    <source>
        <dbReference type="Pfam" id="PF02875"/>
    </source>
</evidence>
<dbReference type="InterPro" id="IPR013221">
    <property type="entry name" value="Mur_ligase_cen"/>
</dbReference>
<evidence type="ECO:0000313" key="19">
    <source>
        <dbReference type="Proteomes" id="UP000192731"/>
    </source>
</evidence>
<dbReference type="GO" id="GO:0008360">
    <property type="term" value="P:regulation of cell shape"/>
    <property type="evidence" value="ECO:0007669"/>
    <property type="project" value="UniProtKB-KW"/>
</dbReference>
<evidence type="ECO:0000256" key="12">
    <source>
        <dbReference type="ARBA" id="ARBA00023316"/>
    </source>
</evidence>
<dbReference type="InterPro" id="IPR050061">
    <property type="entry name" value="MurCDEF_pg_biosynth"/>
</dbReference>
<gene>
    <name evidence="14" type="primary">murC</name>
    <name evidence="18" type="ORF">SAMN00017405_1530</name>
</gene>
<dbReference type="GO" id="GO:0071555">
    <property type="term" value="P:cell wall organization"/>
    <property type="evidence" value="ECO:0007669"/>
    <property type="project" value="UniProtKB-KW"/>
</dbReference>
<evidence type="ECO:0000256" key="2">
    <source>
        <dbReference type="ARBA" id="ARBA00004752"/>
    </source>
</evidence>
<dbReference type="HAMAP" id="MF_00046">
    <property type="entry name" value="MurC"/>
    <property type="match status" value="1"/>
</dbReference>
<dbReference type="Gene3D" id="3.40.1190.10">
    <property type="entry name" value="Mur-like, catalytic domain"/>
    <property type="match status" value="1"/>
</dbReference>
<comment type="catalytic activity">
    <reaction evidence="13 14">
        <text>UDP-N-acetyl-alpha-D-muramate + L-alanine + ATP = UDP-N-acetyl-alpha-D-muramoyl-L-alanine + ADP + phosphate + H(+)</text>
        <dbReference type="Rhea" id="RHEA:23372"/>
        <dbReference type="ChEBI" id="CHEBI:15378"/>
        <dbReference type="ChEBI" id="CHEBI:30616"/>
        <dbReference type="ChEBI" id="CHEBI:43474"/>
        <dbReference type="ChEBI" id="CHEBI:57972"/>
        <dbReference type="ChEBI" id="CHEBI:70757"/>
        <dbReference type="ChEBI" id="CHEBI:83898"/>
        <dbReference type="ChEBI" id="CHEBI:456216"/>
        <dbReference type="EC" id="6.3.2.8"/>
    </reaction>
</comment>
<dbReference type="InterPro" id="IPR004101">
    <property type="entry name" value="Mur_ligase_C"/>
</dbReference>
<evidence type="ECO:0000256" key="13">
    <source>
        <dbReference type="ARBA" id="ARBA00047833"/>
    </source>
</evidence>
<feature type="binding site" evidence="14">
    <location>
        <begin position="109"/>
        <end position="115"/>
    </location>
    <ligand>
        <name>ATP</name>
        <dbReference type="ChEBI" id="CHEBI:30616"/>
    </ligand>
</feature>
<accession>A0A1W1VSW8</accession>
<dbReference type="GO" id="GO:0009252">
    <property type="term" value="P:peptidoglycan biosynthetic process"/>
    <property type="evidence" value="ECO:0007669"/>
    <property type="project" value="UniProtKB-UniRule"/>
</dbReference>
<evidence type="ECO:0000259" key="15">
    <source>
        <dbReference type="Pfam" id="PF01225"/>
    </source>
</evidence>
<feature type="domain" description="Mur ligase central" evidence="17">
    <location>
        <begin position="107"/>
        <end position="285"/>
    </location>
</feature>
<dbReference type="NCBIfam" id="TIGR01082">
    <property type="entry name" value="murC"/>
    <property type="match status" value="1"/>
</dbReference>
<comment type="function">
    <text evidence="14">Cell wall formation.</text>
</comment>
<dbReference type="GO" id="GO:0005524">
    <property type="term" value="F:ATP binding"/>
    <property type="evidence" value="ECO:0007669"/>
    <property type="project" value="UniProtKB-UniRule"/>
</dbReference>
<dbReference type="STRING" id="656914.SAMN00017405_1530"/>
<evidence type="ECO:0000256" key="6">
    <source>
        <dbReference type="ARBA" id="ARBA00022618"/>
    </source>
</evidence>
<dbReference type="SUPFAM" id="SSF53623">
    <property type="entry name" value="MurD-like peptide ligases, catalytic domain"/>
    <property type="match status" value="1"/>
</dbReference>
<feature type="domain" description="Mur ligase N-terminal catalytic" evidence="15">
    <location>
        <begin position="3"/>
        <end position="102"/>
    </location>
</feature>
<keyword evidence="10 14" id="KW-0573">Peptidoglycan synthesis</keyword>
<comment type="similarity">
    <text evidence="14">Belongs to the MurCDEF family.</text>
</comment>
<comment type="subcellular location">
    <subcellularLocation>
        <location evidence="1 14">Cytoplasm</location>
    </subcellularLocation>
</comment>
<dbReference type="PANTHER" id="PTHR43445:SF3">
    <property type="entry name" value="UDP-N-ACETYLMURAMATE--L-ALANINE LIGASE"/>
    <property type="match status" value="1"/>
</dbReference>
<keyword evidence="4 14" id="KW-0963">Cytoplasm</keyword>
<dbReference type="EMBL" id="FWWT01000023">
    <property type="protein sequence ID" value="SMB96426.1"/>
    <property type="molecule type" value="Genomic_DNA"/>
</dbReference>
<dbReference type="Gene3D" id="3.40.50.720">
    <property type="entry name" value="NAD(P)-binding Rossmann-like Domain"/>
    <property type="match status" value="1"/>
</dbReference>
<dbReference type="Pfam" id="PF01225">
    <property type="entry name" value="Mur_ligase"/>
    <property type="match status" value="1"/>
</dbReference>
<keyword evidence="19" id="KW-1185">Reference proteome</keyword>
<dbReference type="GO" id="GO:0051301">
    <property type="term" value="P:cell division"/>
    <property type="evidence" value="ECO:0007669"/>
    <property type="project" value="UniProtKB-KW"/>
</dbReference>
<dbReference type="UniPathway" id="UPA00219"/>
<keyword evidence="9 14" id="KW-0133">Cell shape</keyword>
<dbReference type="Pfam" id="PF02875">
    <property type="entry name" value="Mur_ligase_C"/>
    <property type="match status" value="1"/>
</dbReference>
<dbReference type="PANTHER" id="PTHR43445">
    <property type="entry name" value="UDP-N-ACETYLMURAMATE--L-ALANINE LIGASE-RELATED"/>
    <property type="match status" value="1"/>
</dbReference>
<evidence type="ECO:0000256" key="1">
    <source>
        <dbReference type="ARBA" id="ARBA00004496"/>
    </source>
</evidence>
<keyword evidence="7 14" id="KW-0547">Nucleotide-binding</keyword>
<sequence length="457" mass="50050">MKNIHFVGIGGVGMSGIADILVTLGYKVSGSDLNISNGTKRLEEKGVKVIKGHKSSNIDESIDTVVTSTAINRENPEVKRAQELNIPIIKRAEMLAQLMKRQKAICIAGAHGKTTTTSMIASVLEINNFDPSIVVGGELNVINSNAKLGKGDYLVAEADESDGSFLNLFPWSNIITNIEDDHLDFYGTLENMIDSFTKYIALGSPDGYTILCADDPLVSQMAINAPGKVVTYGLNEKANITARNINFQGTITRCDVYYNEELLGNLELSIPGKHNLSNALATIAICRELNLSFSQISTGLKQFTGVKRRFQLIGKVNDILVYDDYAHHPTEVKACLQAARSMHEGRIIAVFQPHRYSRTRLLAKEFAQSYGDADKLILSDIYAASEEPLVGISSNLIMENLPKGSEAIYIEKNEDIVEHLRYIAKPGDLIITMGAGDIWKVGKDIISKLNNKQQGVS</sequence>
<evidence type="ECO:0000256" key="7">
    <source>
        <dbReference type="ARBA" id="ARBA00022741"/>
    </source>
</evidence>
<dbReference type="InterPro" id="IPR036615">
    <property type="entry name" value="Mur_ligase_C_dom_sf"/>
</dbReference>
<comment type="pathway">
    <text evidence="2 14">Cell wall biogenesis; peptidoglycan biosynthesis.</text>
</comment>
<evidence type="ECO:0000256" key="5">
    <source>
        <dbReference type="ARBA" id="ARBA00022598"/>
    </source>
</evidence>
<keyword evidence="11 14" id="KW-0131">Cell cycle</keyword>
<dbReference type="Proteomes" id="UP000192731">
    <property type="component" value="Unassembled WGS sequence"/>
</dbReference>
<dbReference type="InterPro" id="IPR036565">
    <property type="entry name" value="Mur-like_cat_sf"/>
</dbReference>
<keyword evidence="6 14" id="KW-0132">Cell division</keyword>
<dbReference type="Pfam" id="PF08245">
    <property type="entry name" value="Mur_ligase_M"/>
    <property type="match status" value="1"/>
</dbReference>
<evidence type="ECO:0000256" key="3">
    <source>
        <dbReference type="ARBA" id="ARBA00012211"/>
    </source>
</evidence>
<evidence type="ECO:0000256" key="8">
    <source>
        <dbReference type="ARBA" id="ARBA00022840"/>
    </source>
</evidence>
<evidence type="ECO:0000256" key="10">
    <source>
        <dbReference type="ARBA" id="ARBA00022984"/>
    </source>
</evidence>
<feature type="domain" description="Mur ligase C-terminal" evidence="16">
    <location>
        <begin position="308"/>
        <end position="436"/>
    </location>
</feature>
<dbReference type="Gene3D" id="3.90.190.20">
    <property type="entry name" value="Mur ligase, C-terminal domain"/>
    <property type="match status" value="1"/>
</dbReference>
<keyword evidence="12 14" id="KW-0961">Cell wall biogenesis/degradation</keyword>
<evidence type="ECO:0000256" key="4">
    <source>
        <dbReference type="ARBA" id="ARBA00022490"/>
    </source>
</evidence>
<dbReference type="InterPro" id="IPR005758">
    <property type="entry name" value="UDP-N-AcMur_Ala_ligase_MurC"/>
</dbReference>
<keyword evidence="5 14" id="KW-0436">Ligase</keyword>
<name>A0A1W1VSW8_DESTI</name>
<keyword evidence="8 14" id="KW-0067">ATP-binding</keyword>
<proteinExistence type="inferred from homology"/>
<dbReference type="EC" id="6.3.2.8" evidence="3 14"/>
<dbReference type="SUPFAM" id="SSF53244">
    <property type="entry name" value="MurD-like peptide ligases, peptide-binding domain"/>
    <property type="match status" value="1"/>
</dbReference>
<dbReference type="InterPro" id="IPR000713">
    <property type="entry name" value="Mur_ligase_N"/>
</dbReference>
<reference evidence="18 19" key="1">
    <citation type="submission" date="2017-04" db="EMBL/GenBank/DDBJ databases">
        <authorList>
            <person name="Afonso C.L."/>
            <person name="Miller P.J."/>
            <person name="Scott M.A."/>
            <person name="Spackman E."/>
            <person name="Goraichik I."/>
            <person name="Dimitrov K.M."/>
            <person name="Suarez D.L."/>
            <person name="Swayne D.E."/>
        </authorList>
    </citation>
    <scope>NUCLEOTIDE SEQUENCE [LARGE SCALE GENOMIC DNA]</scope>
    <source>
        <strain evidence="18 19">DSM 11270</strain>
    </source>
</reference>
<evidence type="ECO:0000256" key="11">
    <source>
        <dbReference type="ARBA" id="ARBA00023306"/>
    </source>
</evidence>
<evidence type="ECO:0000259" key="17">
    <source>
        <dbReference type="Pfam" id="PF08245"/>
    </source>
</evidence>
<dbReference type="SUPFAM" id="SSF51984">
    <property type="entry name" value="MurCD N-terminal domain"/>
    <property type="match status" value="1"/>
</dbReference>
<dbReference type="GO" id="GO:0005737">
    <property type="term" value="C:cytoplasm"/>
    <property type="evidence" value="ECO:0007669"/>
    <property type="project" value="UniProtKB-SubCell"/>
</dbReference>